<name>A0A069RGM8_PEPLI</name>
<sequence>MPAGGKSRIIFKFAKTVKTAIRENKKIIFACIGSDRSTGDSLGPLVGHMLTPRIRIHDEFEVVGTLKKPLHAMNMNEVLGKYSGEEYFMVAIDASLGRSEEVGNIVFRAEGLRPGAGVGKNLGVVGHVSIYGIVNVGSALGMENMVLQSTRLGLVYEMAQEIVTIIMTGIYLSKSDNQLYMDLVETGSESR</sequence>
<dbReference type="InterPro" id="IPR009665">
    <property type="entry name" value="YyaC"/>
</dbReference>
<organism evidence="1 2">
    <name type="scientific">Peptoclostridium litorale DSM 5388</name>
    <dbReference type="NCBI Taxonomy" id="1121324"/>
    <lineage>
        <taxon>Bacteria</taxon>
        <taxon>Bacillati</taxon>
        <taxon>Bacillota</taxon>
        <taxon>Clostridia</taxon>
        <taxon>Peptostreptococcales</taxon>
        <taxon>Peptoclostridiaceae</taxon>
        <taxon>Peptoclostridium</taxon>
    </lineage>
</organism>
<reference evidence="1 2" key="1">
    <citation type="submission" date="2014-03" db="EMBL/GenBank/DDBJ databases">
        <title>Genome sequence of Clostridium litorale W6, DSM 5388.</title>
        <authorList>
            <person name="Poehlein A."/>
            <person name="Jagirdar A."/>
            <person name="Khonsari B."/>
            <person name="Chibani C.M."/>
            <person name="Gutierrez Gutierrez D.A."/>
            <person name="Davydova E."/>
            <person name="Alghaithi H.S."/>
            <person name="Nair K.P."/>
            <person name="Dhamotharan K."/>
            <person name="Chandran L."/>
            <person name="G W."/>
            <person name="Daniel R."/>
        </authorList>
    </citation>
    <scope>NUCLEOTIDE SEQUENCE [LARGE SCALE GENOMIC DNA]</scope>
    <source>
        <strain evidence="1 2">W6</strain>
    </source>
</reference>
<gene>
    <name evidence="1" type="ORF">CLIT_5c01580</name>
</gene>
<dbReference type="SUPFAM" id="SSF53163">
    <property type="entry name" value="HybD-like"/>
    <property type="match status" value="1"/>
</dbReference>
<dbReference type="OrthoDB" id="9815953at2"/>
<evidence type="ECO:0008006" key="3">
    <source>
        <dbReference type="Google" id="ProtNLM"/>
    </source>
</evidence>
<protein>
    <recommendedName>
        <fullName evidence="3">Sporulation protein YyaC</fullName>
    </recommendedName>
</protein>
<accession>A0A069RGM8</accession>
<evidence type="ECO:0000313" key="1">
    <source>
        <dbReference type="EMBL" id="KDR96146.1"/>
    </source>
</evidence>
<dbReference type="Pfam" id="PF06866">
    <property type="entry name" value="DUF1256"/>
    <property type="match status" value="1"/>
</dbReference>
<keyword evidence="2" id="KW-1185">Reference proteome</keyword>
<dbReference type="STRING" id="1121324.CLIT_5c01580"/>
<proteinExistence type="predicted"/>
<comment type="caution">
    <text evidence="1">The sequence shown here is derived from an EMBL/GenBank/DDBJ whole genome shotgun (WGS) entry which is preliminary data.</text>
</comment>
<dbReference type="NCBIfam" id="TIGR02841">
    <property type="entry name" value="spore_YyaC"/>
    <property type="match status" value="1"/>
</dbReference>
<dbReference type="eggNOG" id="ENOG50313RY">
    <property type="taxonomic scope" value="Bacteria"/>
</dbReference>
<dbReference type="RefSeq" id="WP_038262802.1">
    <property type="nucleotide sequence ID" value="NZ_FSRH01000007.1"/>
</dbReference>
<dbReference type="AlphaFoldDB" id="A0A069RGM8"/>
<dbReference type="EMBL" id="JJMM01000005">
    <property type="protein sequence ID" value="KDR96146.1"/>
    <property type="molecule type" value="Genomic_DNA"/>
</dbReference>
<dbReference type="Proteomes" id="UP000027946">
    <property type="component" value="Unassembled WGS sequence"/>
</dbReference>
<dbReference type="InterPro" id="IPR023430">
    <property type="entry name" value="Pept_HybD-like_dom_sf"/>
</dbReference>
<evidence type="ECO:0000313" key="2">
    <source>
        <dbReference type="Proteomes" id="UP000027946"/>
    </source>
</evidence>